<dbReference type="InterPro" id="IPR009187">
    <property type="entry name" value="Prok_Ku"/>
</dbReference>
<keyword evidence="1 2" id="KW-0238">DNA-binding</keyword>
<reference evidence="5" key="1">
    <citation type="journal article" date="2019" name="Int. J. Syst. Evol. Microbiol.">
        <title>The Global Catalogue of Microorganisms (GCM) 10K type strain sequencing project: providing services to taxonomists for standard genome sequencing and annotation.</title>
        <authorList>
            <consortium name="The Broad Institute Genomics Platform"/>
            <consortium name="The Broad Institute Genome Sequencing Center for Infectious Disease"/>
            <person name="Wu L."/>
            <person name="Ma J."/>
        </authorList>
    </citation>
    <scope>NUCLEOTIDE SEQUENCE [LARGE SCALE GENOMIC DNA]</scope>
    <source>
        <strain evidence="5">JCM 32105</strain>
    </source>
</reference>
<dbReference type="RefSeq" id="WP_345078454.1">
    <property type="nucleotide sequence ID" value="NZ_BAABFA010000005.1"/>
</dbReference>
<evidence type="ECO:0000313" key="5">
    <source>
        <dbReference type="Proteomes" id="UP001500067"/>
    </source>
</evidence>
<comment type="subunit">
    <text evidence="2">Homodimer. Interacts with LigD.</text>
</comment>
<dbReference type="EMBL" id="BAABFA010000005">
    <property type="protein sequence ID" value="GAA4461563.1"/>
    <property type="molecule type" value="Genomic_DNA"/>
</dbReference>
<keyword evidence="2" id="KW-0227">DNA damage</keyword>
<accession>A0ABP8N587</accession>
<dbReference type="CDD" id="cd00789">
    <property type="entry name" value="KU_like"/>
    <property type="match status" value="1"/>
</dbReference>
<evidence type="ECO:0000313" key="4">
    <source>
        <dbReference type="EMBL" id="GAA4461563.1"/>
    </source>
</evidence>
<dbReference type="PANTHER" id="PTHR41251:SF1">
    <property type="entry name" value="NON-HOMOLOGOUS END JOINING PROTEIN KU"/>
    <property type="match status" value="1"/>
</dbReference>
<sequence>MRAIWSGSIGFGLVNIPVKLFSATQDSQLDLDMLDKHGHANIRYARINADTGKEVEWADIVKGYKLNDRYVVLTDADFEKVAPLKSKIITINEFTSEDAIDTTFYEMPYYLEPTKGGEKAYVLLREALKQSGKVAIGQFVMRNKESLCLLRAQDDVLLLLKIRFPEEIREYSDLNIPGDISVKPAELKMAQTLINQLTPKKLSLDKYKDTYDEALLKIIQAKAKGKKVTTPAIKIESSRSKDLMAQLKASLTPRKKAS</sequence>
<dbReference type="NCBIfam" id="TIGR02772">
    <property type="entry name" value="Ku_bact"/>
    <property type="match status" value="1"/>
</dbReference>
<gene>
    <name evidence="2" type="primary">ku</name>
    <name evidence="4" type="ORF">GCM10023093_06420</name>
</gene>
<dbReference type="SMART" id="SM00559">
    <property type="entry name" value="Ku78"/>
    <property type="match status" value="1"/>
</dbReference>
<comment type="caution">
    <text evidence="4">The sequence shown here is derived from an EMBL/GenBank/DDBJ whole genome shotgun (WGS) entry which is preliminary data.</text>
</comment>
<organism evidence="4 5">
    <name type="scientific">Nemorincola caseinilytica</name>
    <dbReference type="NCBI Taxonomy" id="2054315"/>
    <lineage>
        <taxon>Bacteria</taxon>
        <taxon>Pseudomonadati</taxon>
        <taxon>Bacteroidota</taxon>
        <taxon>Chitinophagia</taxon>
        <taxon>Chitinophagales</taxon>
        <taxon>Chitinophagaceae</taxon>
        <taxon>Nemorincola</taxon>
    </lineage>
</organism>
<dbReference type="InterPro" id="IPR006164">
    <property type="entry name" value="DNA_bd_Ku70/Ku80"/>
</dbReference>
<feature type="domain" description="Ku" evidence="3">
    <location>
        <begin position="52"/>
        <end position="179"/>
    </location>
</feature>
<dbReference type="InterPro" id="IPR016194">
    <property type="entry name" value="SPOC-like_C_dom_sf"/>
</dbReference>
<keyword evidence="5" id="KW-1185">Reference proteome</keyword>
<dbReference type="HAMAP" id="MF_01875">
    <property type="entry name" value="Prokaryotic_Ku"/>
    <property type="match status" value="1"/>
</dbReference>
<dbReference type="PIRSF" id="PIRSF006493">
    <property type="entry name" value="Prok_Ku"/>
    <property type="match status" value="1"/>
</dbReference>
<dbReference type="Gene3D" id="2.40.290.10">
    <property type="match status" value="1"/>
</dbReference>
<evidence type="ECO:0000256" key="1">
    <source>
        <dbReference type="ARBA" id="ARBA00023125"/>
    </source>
</evidence>
<dbReference type="Pfam" id="PF02735">
    <property type="entry name" value="Ku"/>
    <property type="match status" value="1"/>
</dbReference>
<keyword evidence="2" id="KW-0234">DNA repair</keyword>
<evidence type="ECO:0000259" key="3">
    <source>
        <dbReference type="SMART" id="SM00559"/>
    </source>
</evidence>
<evidence type="ECO:0000256" key="2">
    <source>
        <dbReference type="HAMAP-Rule" id="MF_01875"/>
    </source>
</evidence>
<comment type="function">
    <text evidence="2">With LigD forms a non-homologous end joining (NHEJ) DNA repair enzyme, which repairs dsDNA breaks with reduced fidelity. Binds linear dsDNA with 5'- and 3'- overhangs but not closed circular dsDNA nor ssDNA. Recruits and stimulates the ligase activity of LigD.</text>
</comment>
<dbReference type="PANTHER" id="PTHR41251">
    <property type="entry name" value="NON-HOMOLOGOUS END JOINING PROTEIN KU"/>
    <property type="match status" value="1"/>
</dbReference>
<comment type="similarity">
    <text evidence="2">Belongs to the prokaryotic Ku family.</text>
</comment>
<dbReference type="SUPFAM" id="SSF100939">
    <property type="entry name" value="SPOC domain-like"/>
    <property type="match status" value="1"/>
</dbReference>
<name>A0ABP8N587_9BACT</name>
<protein>
    <recommendedName>
        <fullName evidence="2">Non-homologous end joining protein Ku</fullName>
    </recommendedName>
</protein>
<dbReference type="Proteomes" id="UP001500067">
    <property type="component" value="Unassembled WGS sequence"/>
</dbReference>
<keyword evidence="2" id="KW-0233">DNA recombination</keyword>
<proteinExistence type="inferred from homology"/>